<feature type="domain" description="EAL" evidence="1">
    <location>
        <begin position="489"/>
        <end position="747"/>
    </location>
</feature>
<dbReference type="AlphaFoldDB" id="A0A411PD97"/>
<evidence type="ECO:0000313" key="4">
    <source>
        <dbReference type="Proteomes" id="UP000291106"/>
    </source>
</evidence>
<dbReference type="SMART" id="SM00267">
    <property type="entry name" value="GGDEF"/>
    <property type="match status" value="1"/>
</dbReference>
<dbReference type="NCBIfam" id="TIGR00254">
    <property type="entry name" value="GGDEF"/>
    <property type="match status" value="1"/>
</dbReference>
<dbReference type="Gene3D" id="3.30.450.40">
    <property type="match status" value="1"/>
</dbReference>
<dbReference type="Gene3D" id="3.30.70.270">
    <property type="match status" value="1"/>
</dbReference>
<organism evidence="3 4">
    <name type="scientific">Shewanella maritima</name>
    <dbReference type="NCBI Taxonomy" id="2520507"/>
    <lineage>
        <taxon>Bacteria</taxon>
        <taxon>Pseudomonadati</taxon>
        <taxon>Pseudomonadota</taxon>
        <taxon>Gammaproteobacteria</taxon>
        <taxon>Alteromonadales</taxon>
        <taxon>Shewanellaceae</taxon>
        <taxon>Shewanella</taxon>
    </lineage>
</organism>
<proteinExistence type="predicted"/>
<dbReference type="Gene3D" id="3.30.450.20">
    <property type="entry name" value="PAS domain"/>
    <property type="match status" value="1"/>
</dbReference>
<dbReference type="SMART" id="SM00052">
    <property type="entry name" value="EAL"/>
    <property type="match status" value="1"/>
</dbReference>
<dbReference type="InterPro" id="IPR029787">
    <property type="entry name" value="Nucleotide_cyclase"/>
</dbReference>
<keyword evidence="4" id="KW-1185">Reference proteome</keyword>
<dbReference type="SUPFAM" id="SSF55073">
    <property type="entry name" value="Nucleotide cyclase"/>
    <property type="match status" value="1"/>
</dbReference>
<dbReference type="CDD" id="cd01949">
    <property type="entry name" value="GGDEF"/>
    <property type="match status" value="1"/>
</dbReference>
<dbReference type="CDD" id="cd00130">
    <property type="entry name" value="PAS"/>
    <property type="match status" value="1"/>
</dbReference>
<dbReference type="InterPro" id="IPR029016">
    <property type="entry name" value="GAF-like_dom_sf"/>
</dbReference>
<dbReference type="OrthoDB" id="6597954at2"/>
<dbReference type="Proteomes" id="UP000291106">
    <property type="component" value="Chromosome"/>
</dbReference>
<gene>
    <name evidence="3" type="ORF">EXU30_00945</name>
</gene>
<dbReference type="InterPro" id="IPR000160">
    <property type="entry name" value="GGDEF_dom"/>
</dbReference>
<accession>A0A411PD97</accession>
<dbReference type="SMART" id="SM00065">
    <property type="entry name" value="GAF"/>
    <property type="match status" value="1"/>
</dbReference>
<dbReference type="SUPFAM" id="SSF55781">
    <property type="entry name" value="GAF domain-like"/>
    <property type="match status" value="1"/>
</dbReference>
<feature type="domain" description="GGDEF" evidence="2">
    <location>
        <begin position="347"/>
        <end position="480"/>
    </location>
</feature>
<name>A0A411PD97_9GAMM</name>
<dbReference type="SUPFAM" id="SSF55785">
    <property type="entry name" value="PYP-like sensor domain (PAS domain)"/>
    <property type="match status" value="1"/>
</dbReference>
<reference evidence="3 4" key="1">
    <citation type="submission" date="2019-02" db="EMBL/GenBank/DDBJ databases">
        <title>Shewanella sp. D4-2 isolated from Dokdo Island.</title>
        <authorList>
            <person name="Baek K."/>
        </authorList>
    </citation>
    <scope>NUCLEOTIDE SEQUENCE [LARGE SCALE GENOMIC DNA]</scope>
    <source>
        <strain evidence="3 4">D4-2</strain>
    </source>
</reference>
<dbReference type="Pfam" id="PF00563">
    <property type="entry name" value="EAL"/>
    <property type="match status" value="1"/>
</dbReference>
<dbReference type="Gene3D" id="3.20.20.450">
    <property type="entry name" value="EAL domain"/>
    <property type="match status" value="1"/>
</dbReference>
<dbReference type="PANTHER" id="PTHR44757:SF2">
    <property type="entry name" value="BIOFILM ARCHITECTURE MAINTENANCE PROTEIN MBAA"/>
    <property type="match status" value="1"/>
</dbReference>
<dbReference type="InterPro" id="IPR000014">
    <property type="entry name" value="PAS"/>
</dbReference>
<dbReference type="InterPro" id="IPR003018">
    <property type="entry name" value="GAF"/>
</dbReference>
<dbReference type="InterPro" id="IPR035919">
    <property type="entry name" value="EAL_sf"/>
</dbReference>
<dbReference type="Pfam" id="PF00990">
    <property type="entry name" value="GGDEF"/>
    <property type="match status" value="1"/>
</dbReference>
<dbReference type="InterPro" id="IPR043128">
    <property type="entry name" value="Rev_trsase/Diguanyl_cyclase"/>
</dbReference>
<dbReference type="Pfam" id="PF13185">
    <property type="entry name" value="GAF_2"/>
    <property type="match status" value="1"/>
</dbReference>
<dbReference type="EMBL" id="CP036200">
    <property type="protein sequence ID" value="QBF81422.1"/>
    <property type="molecule type" value="Genomic_DNA"/>
</dbReference>
<dbReference type="InterPro" id="IPR052155">
    <property type="entry name" value="Biofilm_reg_signaling"/>
</dbReference>
<dbReference type="KEGG" id="smai:EXU30_00945"/>
<dbReference type="InterPro" id="IPR001633">
    <property type="entry name" value="EAL_dom"/>
</dbReference>
<evidence type="ECO:0000259" key="2">
    <source>
        <dbReference type="PROSITE" id="PS50887"/>
    </source>
</evidence>
<dbReference type="InterPro" id="IPR035965">
    <property type="entry name" value="PAS-like_dom_sf"/>
</dbReference>
<dbReference type="SUPFAM" id="SSF141868">
    <property type="entry name" value="EAL domain-like"/>
    <property type="match status" value="1"/>
</dbReference>
<protein>
    <submittedName>
        <fullName evidence="3">EAL domain-containing protein</fullName>
    </submittedName>
</protein>
<evidence type="ECO:0000313" key="3">
    <source>
        <dbReference type="EMBL" id="QBF81422.1"/>
    </source>
</evidence>
<evidence type="ECO:0000259" key="1">
    <source>
        <dbReference type="PROSITE" id="PS50883"/>
    </source>
</evidence>
<dbReference type="CDD" id="cd01948">
    <property type="entry name" value="EAL"/>
    <property type="match status" value="1"/>
</dbReference>
<dbReference type="PROSITE" id="PS50883">
    <property type="entry name" value="EAL"/>
    <property type="match status" value="1"/>
</dbReference>
<sequence>MIDSGNSAHRYLTTGSEKDFRDSTIERYSAVLNMVLEGLPLREILHSLVLSIEAQKLGTKASVLLLSDDGQRLLTGAAPSLPSDYNDAIHGVEIGPEVGSCGAAAYLCRRVIVEDIETHPNWQPYKALPLKAGLKACWSEPICDSKGEVIGTFAMYYDTIKSPTDLDLLLIQEAAKLASLAIERSRAMYVERLSSKIFDHLPVALLITNEDGSVLNFNPVFNQLVNDGEPCSGEFDMRAFLRPSASDVREQLFEHLARGHAWQGELLGVNKAGQQLELDLTVAVIRDSFTQTNCFAWLISDISARKQADQLIQYQKFHDPLTGLVNRNGLIDNIDKLISAHHQYSDVSFSLLMMDVDHFKQINDTLGHDNGDRLLQKIASRIGRYIPTNAVLSRVGADEFALLLPNEQDQDKLTTLAANLNQALTNPIIISDQTLLMSVSIGIARFPQDADNLDFVLKYASQAMFSAKRQGRNGYCFFNQSLQQQATRTAYLTQHLKNAISNNEFELYVQPMVSPLSGKIIKAEVLLRWRHDGQFISPDEFIPIAEQTNLIVPIGEWVRSTALNYAVELHKLDFAVPLSINVSPLEFWSSELQQRFIDFFDAKLEDINMLAQFSPLITLEITESLMMKQQNDIHGLLKSLQDKGLKIAIDDFGTGYSSLAYLVNFPADQIKIDKSFIQKLSDDDKHQALVTAIINLSLSLGLQVVVEGIETRTELDFINQFDVMAAQGYYFYKPMAFTEFTELLKKQ</sequence>
<dbReference type="PANTHER" id="PTHR44757">
    <property type="entry name" value="DIGUANYLATE CYCLASE DGCP"/>
    <property type="match status" value="1"/>
</dbReference>
<dbReference type="PROSITE" id="PS50887">
    <property type="entry name" value="GGDEF"/>
    <property type="match status" value="1"/>
</dbReference>